<accession>A0A267MGV5</accession>
<dbReference type="Proteomes" id="UP000216024">
    <property type="component" value="Unassembled WGS sequence"/>
</dbReference>
<dbReference type="OrthoDB" id="2427361at2"/>
<gene>
    <name evidence="1" type="ORF">CCE28_13030</name>
</gene>
<sequence length="59" mass="7123">MTFDEIEKILGESSYRGFDDVMDDVYYTCFEVDEYEITFRSKYQSGVSWETDIRKKQNN</sequence>
<keyword evidence="2" id="KW-1185">Reference proteome</keyword>
<protein>
    <submittedName>
        <fullName evidence="1">Uncharacterized protein</fullName>
    </submittedName>
</protein>
<evidence type="ECO:0000313" key="2">
    <source>
        <dbReference type="Proteomes" id="UP000216024"/>
    </source>
</evidence>
<evidence type="ECO:0000313" key="1">
    <source>
        <dbReference type="EMBL" id="PAB58814.1"/>
    </source>
</evidence>
<reference evidence="1 2" key="1">
    <citation type="submission" date="2017-06" db="EMBL/GenBank/DDBJ databases">
        <title>Draft genome sequence of anaerobic fermentative bacterium Anaeromicrobium sediminis DY2726D isolated from West Pacific Ocean sediments.</title>
        <authorList>
            <person name="Zeng X."/>
        </authorList>
    </citation>
    <scope>NUCLEOTIDE SEQUENCE [LARGE SCALE GENOMIC DNA]</scope>
    <source>
        <strain evidence="1 2">DY2726D</strain>
    </source>
</reference>
<name>A0A267MGV5_9FIRM</name>
<dbReference type="AlphaFoldDB" id="A0A267MGV5"/>
<comment type="caution">
    <text evidence="1">The sequence shown here is derived from an EMBL/GenBank/DDBJ whole genome shotgun (WGS) entry which is preliminary data.</text>
</comment>
<proteinExistence type="predicted"/>
<dbReference type="EMBL" id="NIBG01000011">
    <property type="protein sequence ID" value="PAB58814.1"/>
    <property type="molecule type" value="Genomic_DNA"/>
</dbReference>
<dbReference type="RefSeq" id="WP_095134168.1">
    <property type="nucleotide sequence ID" value="NZ_NIBG01000011.1"/>
</dbReference>
<organism evidence="1 2">
    <name type="scientific">Anaeromicrobium sediminis</name>
    <dbReference type="NCBI Taxonomy" id="1478221"/>
    <lineage>
        <taxon>Bacteria</taxon>
        <taxon>Bacillati</taxon>
        <taxon>Bacillota</taxon>
        <taxon>Clostridia</taxon>
        <taxon>Peptostreptococcales</taxon>
        <taxon>Thermotaleaceae</taxon>
        <taxon>Anaeromicrobium</taxon>
    </lineage>
</organism>